<reference evidence="11" key="1">
    <citation type="journal article" date="2019" name="Int. J. Syst. Evol. Microbiol.">
        <title>The Global Catalogue of Microorganisms (GCM) 10K type strain sequencing project: providing services to taxonomists for standard genome sequencing and annotation.</title>
        <authorList>
            <consortium name="The Broad Institute Genomics Platform"/>
            <consortium name="The Broad Institute Genome Sequencing Center for Infectious Disease"/>
            <person name="Wu L."/>
            <person name="Ma J."/>
        </authorList>
    </citation>
    <scope>NUCLEOTIDE SEQUENCE [LARGE SCALE GENOMIC DNA]</scope>
    <source>
        <strain evidence="11">JCM 32105</strain>
    </source>
</reference>
<dbReference type="InterPro" id="IPR003369">
    <property type="entry name" value="TatA/B/E"/>
</dbReference>
<evidence type="ECO:0000256" key="3">
    <source>
        <dbReference type="ARBA" id="ARBA00022475"/>
    </source>
</evidence>
<evidence type="ECO:0000256" key="1">
    <source>
        <dbReference type="ARBA" id="ARBA00004162"/>
    </source>
</evidence>
<keyword evidence="5 9" id="KW-0653">Protein transport</keyword>
<evidence type="ECO:0000256" key="7">
    <source>
        <dbReference type="ARBA" id="ARBA00023010"/>
    </source>
</evidence>
<evidence type="ECO:0000313" key="10">
    <source>
        <dbReference type="EMBL" id="GAA4469808.1"/>
    </source>
</evidence>
<evidence type="ECO:0000313" key="11">
    <source>
        <dbReference type="Proteomes" id="UP001500067"/>
    </source>
</evidence>
<evidence type="ECO:0000256" key="5">
    <source>
        <dbReference type="ARBA" id="ARBA00022927"/>
    </source>
</evidence>
<organism evidence="10 11">
    <name type="scientific">Nemorincola caseinilytica</name>
    <dbReference type="NCBI Taxonomy" id="2054315"/>
    <lineage>
        <taxon>Bacteria</taxon>
        <taxon>Pseudomonadati</taxon>
        <taxon>Bacteroidota</taxon>
        <taxon>Chitinophagia</taxon>
        <taxon>Chitinophagales</taxon>
        <taxon>Chitinophagaceae</taxon>
        <taxon>Nemorincola</taxon>
    </lineage>
</organism>
<keyword evidence="2 9" id="KW-0813">Transport</keyword>
<evidence type="ECO:0000256" key="8">
    <source>
        <dbReference type="ARBA" id="ARBA00023136"/>
    </source>
</evidence>
<dbReference type="PANTHER" id="PTHR42982">
    <property type="entry name" value="SEC-INDEPENDENT PROTEIN TRANSLOCASE PROTEIN TATA"/>
    <property type="match status" value="1"/>
</dbReference>
<proteinExistence type="inferred from homology"/>
<sequence length="77" mass="8400">MLNIFPQMLMGMPNSGELMILLLIIIVLFGGKKIPELAKGLGKGIREFNDAKDGIKNEIESGLKEKDNVRSNTGNNA</sequence>
<evidence type="ECO:0000256" key="2">
    <source>
        <dbReference type="ARBA" id="ARBA00022448"/>
    </source>
</evidence>
<name>A0ABP8NN38_9BACT</name>
<evidence type="ECO:0000256" key="9">
    <source>
        <dbReference type="HAMAP-Rule" id="MF_00236"/>
    </source>
</evidence>
<comment type="subcellular location">
    <subcellularLocation>
        <location evidence="1 9">Cell membrane</location>
        <topology evidence="1 9">Single-pass membrane protein</topology>
    </subcellularLocation>
</comment>
<dbReference type="PANTHER" id="PTHR42982:SF1">
    <property type="entry name" value="SEC-INDEPENDENT PROTEIN TRANSLOCASE PROTEIN TATA"/>
    <property type="match status" value="1"/>
</dbReference>
<dbReference type="Proteomes" id="UP001500067">
    <property type="component" value="Unassembled WGS sequence"/>
</dbReference>
<feature type="transmembrane region" description="Helical" evidence="9">
    <location>
        <begin position="12"/>
        <end position="31"/>
    </location>
</feature>
<comment type="similarity">
    <text evidence="9">Belongs to the TatA/E family.</text>
</comment>
<keyword evidence="4 9" id="KW-0812">Transmembrane</keyword>
<dbReference type="HAMAP" id="MF_00236">
    <property type="entry name" value="TatA_E"/>
    <property type="match status" value="1"/>
</dbReference>
<dbReference type="EMBL" id="BAABFA010000024">
    <property type="protein sequence ID" value="GAA4469808.1"/>
    <property type="molecule type" value="Genomic_DNA"/>
</dbReference>
<comment type="function">
    <text evidence="9">Part of the twin-arginine translocation (Tat) system that transports large folded proteins containing a characteristic twin-arginine motif in their signal peptide across membranes. TatA could form the protein-conducting channel of the Tat system.</text>
</comment>
<keyword evidence="11" id="KW-1185">Reference proteome</keyword>
<keyword evidence="8 9" id="KW-0472">Membrane</keyword>
<dbReference type="Pfam" id="PF02416">
    <property type="entry name" value="TatA_B_E"/>
    <property type="match status" value="1"/>
</dbReference>
<dbReference type="InterPro" id="IPR006312">
    <property type="entry name" value="TatA/E"/>
</dbReference>
<gene>
    <name evidence="9 10" type="primary">tatA</name>
    <name evidence="10" type="ORF">GCM10023093_29920</name>
</gene>
<evidence type="ECO:0000256" key="4">
    <source>
        <dbReference type="ARBA" id="ARBA00022692"/>
    </source>
</evidence>
<keyword evidence="3 9" id="KW-1003">Cell membrane</keyword>
<accession>A0ABP8NN38</accession>
<keyword evidence="7 9" id="KW-0811">Translocation</keyword>
<comment type="subunit">
    <text evidence="9">Forms a complex with TatC.</text>
</comment>
<protein>
    <recommendedName>
        <fullName evidence="9">Sec-independent protein translocase protein TatA</fullName>
    </recommendedName>
</protein>
<evidence type="ECO:0000256" key="6">
    <source>
        <dbReference type="ARBA" id="ARBA00022989"/>
    </source>
</evidence>
<keyword evidence="6 9" id="KW-1133">Transmembrane helix</keyword>
<dbReference type="Gene3D" id="1.20.5.3310">
    <property type="match status" value="1"/>
</dbReference>
<comment type="caution">
    <text evidence="10">The sequence shown here is derived from an EMBL/GenBank/DDBJ whole genome shotgun (WGS) entry which is preliminary data.</text>
</comment>